<evidence type="ECO:0000256" key="1">
    <source>
        <dbReference type="ARBA" id="ARBA00001163"/>
    </source>
</evidence>
<dbReference type="PANTHER" id="PTHR43466">
    <property type="entry name" value="2-OXO-4-HYDROXY-4-CARBOXY-5-UREIDOIMIDAZOLINE DECARBOXYLASE-RELATED"/>
    <property type="match status" value="1"/>
</dbReference>
<dbReference type="EMBL" id="JACJVQ010000019">
    <property type="protein sequence ID" value="MBB6636665.1"/>
    <property type="molecule type" value="Genomic_DNA"/>
</dbReference>
<dbReference type="Pfam" id="PF09349">
    <property type="entry name" value="OHCU_decarbox"/>
    <property type="match status" value="1"/>
</dbReference>
<evidence type="ECO:0000256" key="3">
    <source>
        <dbReference type="ARBA" id="ARBA00012257"/>
    </source>
</evidence>
<comment type="caution">
    <text evidence="8">The sequence shown here is derived from an EMBL/GenBank/DDBJ whole genome shotgun (WGS) entry which is preliminary data.</text>
</comment>
<keyword evidence="6 8" id="KW-0456">Lyase</keyword>
<dbReference type="InterPro" id="IPR017580">
    <property type="entry name" value="OHCU_decarboxylase-1"/>
</dbReference>
<evidence type="ECO:0000313" key="8">
    <source>
        <dbReference type="EMBL" id="MBB6636665.1"/>
    </source>
</evidence>
<dbReference type="EC" id="4.1.1.97" evidence="3"/>
<evidence type="ECO:0000256" key="5">
    <source>
        <dbReference type="ARBA" id="ARBA00022793"/>
    </source>
</evidence>
<dbReference type="GO" id="GO:0051997">
    <property type="term" value="F:2-oxo-4-hydroxy-4-carboxy-5-ureidoimidazoline decarboxylase activity"/>
    <property type="evidence" value="ECO:0007669"/>
    <property type="project" value="UniProtKB-EC"/>
</dbReference>
<evidence type="ECO:0000313" key="9">
    <source>
        <dbReference type="Proteomes" id="UP000535838"/>
    </source>
</evidence>
<evidence type="ECO:0000256" key="6">
    <source>
        <dbReference type="ARBA" id="ARBA00023239"/>
    </source>
</evidence>
<gene>
    <name evidence="8" type="primary">uraD</name>
    <name evidence="8" type="ORF">H7B67_21280</name>
</gene>
<keyword evidence="4" id="KW-0659">Purine metabolism</keyword>
<dbReference type="NCBIfam" id="TIGR03164">
    <property type="entry name" value="UHCUDC"/>
    <property type="match status" value="1"/>
</dbReference>
<dbReference type="SUPFAM" id="SSF158694">
    <property type="entry name" value="UraD-Like"/>
    <property type="match status" value="1"/>
</dbReference>
<accession>A0A841T244</accession>
<dbReference type="RefSeq" id="WP_185121877.1">
    <property type="nucleotide sequence ID" value="NZ_JACJVQ010000019.1"/>
</dbReference>
<feature type="domain" description="Oxo-4-hydroxy-4-carboxy-5-ureidoimidazoline decarboxylase" evidence="7">
    <location>
        <begin position="13"/>
        <end position="165"/>
    </location>
</feature>
<evidence type="ECO:0000259" key="7">
    <source>
        <dbReference type="Pfam" id="PF09349"/>
    </source>
</evidence>
<dbReference type="InterPro" id="IPR018020">
    <property type="entry name" value="OHCU_decarboxylase"/>
</dbReference>
<comment type="pathway">
    <text evidence="2">Purine metabolism; urate degradation; (S)-allantoin from urate: step 3/3.</text>
</comment>
<dbReference type="PANTHER" id="PTHR43466:SF1">
    <property type="entry name" value="2-OXO-4-HYDROXY-4-CARBOXY-5-UREIDOIMIDAZOLINE DECARBOXYLASE-RELATED"/>
    <property type="match status" value="1"/>
</dbReference>
<dbReference type="GO" id="GO:0006144">
    <property type="term" value="P:purine nucleobase metabolic process"/>
    <property type="evidence" value="ECO:0007669"/>
    <property type="project" value="UniProtKB-KW"/>
</dbReference>
<organism evidence="8 9">
    <name type="scientific">Cohnella thailandensis</name>
    <dbReference type="NCBI Taxonomy" id="557557"/>
    <lineage>
        <taxon>Bacteria</taxon>
        <taxon>Bacillati</taxon>
        <taxon>Bacillota</taxon>
        <taxon>Bacilli</taxon>
        <taxon>Bacillales</taxon>
        <taxon>Paenibacillaceae</taxon>
        <taxon>Cohnella</taxon>
    </lineage>
</organism>
<keyword evidence="9" id="KW-1185">Reference proteome</keyword>
<name>A0A841T244_9BACL</name>
<protein>
    <recommendedName>
        <fullName evidence="3">2-oxo-4-hydroxy-4-carboxy-5-ureidoimidazoline decarboxylase</fullName>
        <ecNumber evidence="3">4.1.1.97</ecNumber>
    </recommendedName>
</protein>
<proteinExistence type="predicted"/>
<comment type="catalytic activity">
    <reaction evidence="1">
        <text>5-hydroxy-2-oxo-4-ureido-2,5-dihydro-1H-imidazole-5-carboxylate + H(+) = (S)-allantoin + CO2</text>
        <dbReference type="Rhea" id="RHEA:26301"/>
        <dbReference type="ChEBI" id="CHEBI:15378"/>
        <dbReference type="ChEBI" id="CHEBI:15678"/>
        <dbReference type="ChEBI" id="CHEBI:16526"/>
        <dbReference type="ChEBI" id="CHEBI:58639"/>
        <dbReference type="EC" id="4.1.1.97"/>
    </reaction>
</comment>
<sequence>MTRPAKLELEAVNRMGKSEFVAALGGIFEHSPWVAETAWEQRPFSSGSELHERMMQVVLDSADETIIAFLRAHPDLGTRLKVTDYSASEQSGAGLDRLSPEEYGIFSALNREYVEKFGFPFILAVRGRNKEEILEAMKARVRNGIPEEREEALRQIGRITRFRLDDLLE</sequence>
<dbReference type="Gene3D" id="1.10.3330.10">
    <property type="entry name" value="Oxo-4-hydroxy-4-carboxy-5-ureidoimidazoline decarboxylase"/>
    <property type="match status" value="1"/>
</dbReference>
<dbReference type="Proteomes" id="UP000535838">
    <property type="component" value="Unassembled WGS sequence"/>
</dbReference>
<dbReference type="GO" id="GO:0000255">
    <property type="term" value="P:allantoin metabolic process"/>
    <property type="evidence" value="ECO:0007669"/>
    <property type="project" value="InterPro"/>
</dbReference>
<keyword evidence="5" id="KW-0210">Decarboxylase</keyword>
<evidence type="ECO:0000256" key="2">
    <source>
        <dbReference type="ARBA" id="ARBA00004754"/>
    </source>
</evidence>
<dbReference type="UniPathway" id="UPA00394">
    <property type="reaction ID" value="UER00652"/>
</dbReference>
<dbReference type="AlphaFoldDB" id="A0A841T244"/>
<dbReference type="GO" id="GO:0019628">
    <property type="term" value="P:urate catabolic process"/>
    <property type="evidence" value="ECO:0007669"/>
    <property type="project" value="UniProtKB-UniPathway"/>
</dbReference>
<evidence type="ECO:0000256" key="4">
    <source>
        <dbReference type="ARBA" id="ARBA00022631"/>
    </source>
</evidence>
<reference evidence="8 9" key="1">
    <citation type="submission" date="2020-08" db="EMBL/GenBank/DDBJ databases">
        <title>Cohnella phylogeny.</title>
        <authorList>
            <person name="Dunlap C."/>
        </authorList>
    </citation>
    <scope>NUCLEOTIDE SEQUENCE [LARGE SCALE GENOMIC DNA]</scope>
    <source>
        <strain evidence="8 9">DSM 25241</strain>
    </source>
</reference>
<dbReference type="InterPro" id="IPR036778">
    <property type="entry name" value="OHCU_decarboxylase_sf"/>
</dbReference>